<keyword evidence="1" id="KW-0067">ATP-binding</keyword>
<accession>A0ACC5SV69</accession>
<reference evidence="1" key="1">
    <citation type="submission" date="2021-03" db="EMBL/GenBank/DDBJ databases">
        <title>Genomic Encyclopedia of Type Strains, Phase IV (KMG-IV): sequencing the most valuable type-strain genomes for metagenomic binning, comparative biology and taxonomic classification.</title>
        <authorList>
            <person name="Goeker M."/>
        </authorList>
    </citation>
    <scope>NUCLEOTIDE SEQUENCE</scope>
    <source>
        <strain evidence="1">DSM 18131</strain>
    </source>
</reference>
<evidence type="ECO:0000313" key="1">
    <source>
        <dbReference type="EMBL" id="MBP1872528.1"/>
    </source>
</evidence>
<proteinExistence type="predicted"/>
<sequence length="351" mass="37832">MAKLELKGIEKRYGNMAAVSDISLEIASGELVCLLGPSGSGKSTLLRIMGGFEKPTAGSVLIDGVDVTASAPENRPTAMVFQSHALWTHMNVFENIAFGLKLRKLSRAEIARKVDAALDLVGLTGYGKRSPLRLSGGQQQRVAIARCIVLEPKILLMDEPFASLDQHLRERLREEVRNIQRELGITTVFVTHGQDEALAIADRVVVMSVGKINQVGGPADIYAQPQDKFVAGFIGAMNMIDGHVSSGVMDAAGFKVSVPLPDGAATLAVRPEKLAIAARRGDVSASAKITRIVHFGAYRTVEATTDGINRVKIHADTETVLEPGQDIFLDPVHFSVFKDGHDVFRSVSVLR</sequence>
<dbReference type="Proteomes" id="UP000823773">
    <property type="component" value="Unassembled WGS sequence"/>
</dbReference>
<organism evidence="1 2">
    <name type="scientific">Ensifer adhaerens</name>
    <name type="common">Sinorhizobium morelense</name>
    <dbReference type="NCBI Taxonomy" id="106592"/>
    <lineage>
        <taxon>Bacteria</taxon>
        <taxon>Pseudomonadati</taxon>
        <taxon>Pseudomonadota</taxon>
        <taxon>Alphaproteobacteria</taxon>
        <taxon>Hyphomicrobiales</taxon>
        <taxon>Rhizobiaceae</taxon>
        <taxon>Sinorhizobium/Ensifer group</taxon>
        <taxon>Ensifer</taxon>
    </lineage>
</organism>
<comment type="caution">
    <text evidence="1">The sequence shown here is derived from an EMBL/GenBank/DDBJ whole genome shotgun (WGS) entry which is preliminary data.</text>
</comment>
<gene>
    <name evidence="1" type="ORF">J2Z19_002240</name>
</gene>
<protein>
    <submittedName>
        <fullName evidence="1">Spermidine/putrescine transport system ATP-binding protein</fullName>
    </submittedName>
</protein>
<name>A0ACC5SV69_ENSAD</name>
<keyword evidence="2" id="KW-1185">Reference proteome</keyword>
<keyword evidence="1" id="KW-0547">Nucleotide-binding</keyword>
<evidence type="ECO:0000313" key="2">
    <source>
        <dbReference type="Proteomes" id="UP000823773"/>
    </source>
</evidence>
<dbReference type="EMBL" id="JAGGJR010000003">
    <property type="protein sequence ID" value="MBP1872528.1"/>
    <property type="molecule type" value="Genomic_DNA"/>
</dbReference>